<dbReference type="GO" id="GO:0005509">
    <property type="term" value="F:calcium ion binding"/>
    <property type="evidence" value="ECO:0007669"/>
    <property type="project" value="InterPro"/>
</dbReference>
<dbReference type="Proteomes" id="UP000005237">
    <property type="component" value="Unassembled WGS sequence"/>
</dbReference>
<evidence type="ECO:0000259" key="10">
    <source>
        <dbReference type="PROSITE" id="PS50212"/>
    </source>
</evidence>
<reference evidence="13" key="1">
    <citation type="submission" date="2010-08" db="EMBL/GenBank/DDBJ databases">
        <authorList>
            <consortium name="Caenorhabditis japonica Sequencing Consortium"/>
            <person name="Wilson R.K."/>
        </authorList>
    </citation>
    <scope>NUCLEOTIDE SEQUENCE [LARGE SCALE GENOMIC DNA]</scope>
    <source>
        <strain evidence="13">DF5081</strain>
    </source>
</reference>
<dbReference type="InterPro" id="IPR023578">
    <property type="entry name" value="Ras_GEF_dom_sf"/>
</dbReference>
<keyword evidence="5" id="KW-0862">Zinc</keyword>
<dbReference type="FunFam" id="1.10.840.10:FF:000024">
    <property type="entry name" value="Rap Guanine nucleotide Exchange Factor homolog"/>
    <property type="match status" value="1"/>
</dbReference>
<evidence type="ECO:0000313" key="13">
    <source>
        <dbReference type="Proteomes" id="UP000005237"/>
    </source>
</evidence>
<dbReference type="SUPFAM" id="SSF57889">
    <property type="entry name" value="Cysteine-rich domain"/>
    <property type="match status" value="1"/>
</dbReference>
<dbReference type="SMART" id="SM00054">
    <property type="entry name" value="EFh"/>
    <property type="match status" value="2"/>
</dbReference>
<evidence type="ECO:0000256" key="3">
    <source>
        <dbReference type="ARBA" id="ARBA00022723"/>
    </source>
</evidence>
<feature type="domain" description="N-terminal Ras-GEF" evidence="10">
    <location>
        <begin position="11"/>
        <end position="134"/>
    </location>
</feature>
<dbReference type="Gene3D" id="1.20.870.10">
    <property type="entry name" value="Son of sevenless (SoS) protein Chain: S domain 1"/>
    <property type="match status" value="1"/>
</dbReference>
<dbReference type="InterPro" id="IPR036964">
    <property type="entry name" value="RASGEF_cat_dom_sf"/>
</dbReference>
<evidence type="ECO:0000259" key="11">
    <source>
        <dbReference type="PROSITE" id="PS50222"/>
    </source>
</evidence>
<dbReference type="SUPFAM" id="SSF47473">
    <property type="entry name" value="EF-hand"/>
    <property type="match status" value="1"/>
</dbReference>
<dbReference type="GO" id="GO:0007265">
    <property type="term" value="P:Ras protein signal transduction"/>
    <property type="evidence" value="ECO:0007669"/>
    <property type="project" value="TreeGrafter"/>
</dbReference>
<evidence type="ECO:0000256" key="5">
    <source>
        <dbReference type="ARBA" id="ARBA00022833"/>
    </source>
</evidence>
<dbReference type="PROSITE" id="PS00479">
    <property type="entry name" value="ZF_DAG_PE_1"/>
    <property type="match status" value="1"/>
</dbReference>
<dbReference type="PROSITE" id="PS50009">
    <property type="entry name" value="RASGEF_CAT"/>
    <property type="match status" value="1"/>
</dbReference>
<evidence type="ECO:0000256" key="6">
    <source>
        <dbReference type="ARBA" id="ARBA00022837"/>
    </source>
</evidence>
<dbReference type="InterPro" id="IPR008937">
    <property type="entry name" value="Ras-like_GEF"/>
</dbReference>
<dbReference type="Pfam" id="PF00130">
    <property type="entry name" value="C1_1"/>
    <property type="match status" value="1"/>
</dbReference>
<sequence>MSNSSGDDGAQHQHQQLLTETQLVARCVQSFCDDGEEEDGEFADALFLSHQWLSDSLALITHFVNFYQETRSLEQREAVCRAVAFWIEKFPMHFDAQPQVCAQVVRLKTIAEDVNESIRNGLDISALPSFAWLRAVSVRNPLAKQTAFSLSFVQASASDISTSLSHIDYRVLSRISITELKQYVKNGNLKSCPMLERSISVFNNLSNWVQCMILNKTTPKERAEILVKFVHVAKHLRKINNFNTLMSVVGGITHSSVARLAKTHSVLSSDIKKELTHLTNLLSAQHNFSEYRKALEACNKKFRIPIIGVHLKDLVAINCSGANFEKTKCISCEKLVKLSTLLSNFLVFNQKGHNLPEMNIDLINTLKVSLDIRYNDDDIYELSLRREPKTFMAFEPSRGVVFAEWASGVSVTPDSVTVSKHISAMVDAVFKHYDHDRDGFISQEEFQLIAGNFPFIDAFVNIDADMDGQISKDELKTYFMAANKNTKDLRRGFKHNFHETTFLTPTTCGHCNKILWGLLRQGFKCKDCGLAVHACCKANAVAECRRKSSSNLQRAAEWWSSPRGSMRNKILNTYKKTSRPRTVSAVATSPTKEGVELATCSNATCLTLPPPLKDIRPKSESTEY</sequence>
<evidence type="ECO:0000313" key="12">
    <source>
        <dbReference type="EnsemblMetazoa" id="CJA07070.1"/>
    </source>
</evidence>
<reference evidence="12" key="2">
    <citation type="submission" date="2022-06" db="UniProtKB">
        <authorList>
            <consortium name="EnsemblMetazoa"/>
        </authorList>
    </citation>
    <scope>IDENTIFICATION</scope>
    <source>
        <strain evidence="12">DF5081</strain>
    </source>
</reference>
<organism evidence="12 13">
    <name type="scientific">Caenorhabditis japonica</name>
    <dbReference type="NCBI Taxonomy" id="281687"/>
    <lineage>
        <taxon>Eukaryota</taxon>
        <taxon>Metazoa</taxon>
        <taxon>Ecdysozoa</taxon>
        <taxon>Nematoda</taxon>
        <taxon>Chromadorea</taxon>
        <taxon>Rhabditida</taxon>
        <taxon>Rhabditina</taxon>
        <taxon>Rhabditomorpha</taxon>
        <taxon>Rhabditoidea</taxon>
        <taxon>Rhabditidae</taxon>
        <taxon>Peloderinae</taxon>
        <taxon>Caenorhabditis</taxon>
    </lineage>
</organism>
<evidence type="ECO:0000256" key="7">
    <source>
        <dbReference type="PROSITE-ProRule" id="PRU00168"/>
    </source>
</evidence>
<dbReference type="GO" id="GO:0006935">
    <property type="term" value="P:chemotaxis"/>
    <property type="evidence" value="ECO:0007669"/>
    <property type="project" value="EnsemblMetazoa"/>
</dbReference>
<dbReference type="PROSITE" id="PS00018">
    <property type="entry name" value="EF_HAND_1"/>
    <property type="match status" value="2"/>
</dbReference>
<dbReference type="Pfam" id="PF00617">
    <property type="entry name" value="RasGEF"/>
    <property type="match status" value="1"/>
</dbReference>
<protein>
    <recommendedName>
        <fullName evidence="14">Ras guanyl-releasing protein 3</fullName>
    </recommendedName>
</protein>
<evidence type="ECO:0000256" key="4">
    <source>
        <dbReference type="ARBA" id="ARBA00022771"/>
    </source>
</evidence>
<dbReference type="Gene3D" id="1.10.840.10">
    <property type="entry name" value="Ras guanine-nucleotide exchange factors catalytic domain"/>
    <property type="match status" value="1"/>
</dbReference>
<feature type="domain" description="EF-hand" evidence="11">
    <location>
        <begin position="457"/>
        <end position="485"/>
    </location>
</feature>
<dbReference type="Gene3D" id="1.10.238.10">
    <property type="entry name" value="EF-hand"/>
    <property type="match status" value="1"/>
</dbReference>
<dbReference type="InterPro" id="IPR011992">
    <property type="entry name" value="EF-hand-dom_pair"/>
</dbReference>
<dbReference type="GO" id="GO:0008270">
    <property type="term" value="F:zinc ion binding"/>
    <property type="evidence" value="ECO:0007669"/>
    <property type="project" value="UniProtKB-KW"/>
</dbReference>
<dbReference type="PANTHER" id="PTHR23113:SF252">
    <property type="entry name" value="RAS GUANYL-RELEASING PROTEIN 3"/>
    <property type="match status" value="1"/>
</dbReference>
<dbReference type="GO" id="GO:0005085">
    <property type="term" value="F:guanyl-nucleotide exchange factor activity"/>
    <property type="evidence" value="ECO:0007669"/>
    <property type="project" value="UniProtKB-KW"/>
</dbReference>
<dbReference type="InterPro" id="IPR000651">
    <property type="entry name" value="Ras-like_Gua-exchang_fac_N"/>
</dbReference>
<keyword evidence="6" id="KW-0106">Calcium</keyword>
<dbReference type="SUPFAM" id="SSF48366">
    <property type="entry name" value="Ras GEF"/>
    <property type="match status" value="1"/>
</dbReference>
<dbReference type="InterPro" id="IPR002048">
    <property type="entry name" value="EF_hand_dom"/>
</dbReference>
<dbReference type="PROSITE" id="PS50222">
    <property type="entry name" value="EF_HAND_2"/>
    <property type="match status" value="2"/>
</dbReference>
<dbReference type="SMART" id="SM00147">
    <property type="entry name" value="RasGEF"/>
    <property type="match status" value="1"/>
</dbReference>
<dbReference type="InterPro" id="IPR020454">
    <property type="entry name" value="DAG/PE-bd"/>
</dbReference>
<evidence type="ECO:0000256" key="2">
    <source>
        <dbReference type="ARBA" id="ARBA00022658"/>
    </source>
</evidence>
<dbReference type="CDD" id="cd00051">
    <property type="entry name" value="EFh"/>
    <property type="match status" value="1"/>
</dbReference>
<dbReference type="InterPro" id="IPR002219">
    <property type="entry name" value="PKC_DAG/PE"/>
</dbReference>
<dbReference type="CDD" id="cd20808">
    <property type="entry name" value="C1_RASGRP"/>
    <property type="match status" value="1"/>
</dbReference>
<proteinExistence type="inferred from homology"/>
<dbReference type="PRINTS" id="PR00008">
    <property type="entry name" value="DAGPEDOMAIN"/>
</dbReference>
<dbReference type="EnsemblMetazoa" id="CJA07070.1">
    <property type="protein sequence ID" value="CJA07070.1"/>
    <property type="gene ID" value="WBGene00126274"/>
</dbReference>
<keyword evidence="2 7" id="KW-0344">Guanine-nucleotide releasing factor</keyword>
<evidence type="ECO:0000256" key="1">
    <source>
        <dbReference type="ARBA" id="ARBA00009566"/>
    </source>
</evidence>
<comment type="similarity">
    <text evidence="1">Belongs to the RASGRP family.</text>
</comment>
<dbReference type="InterPro" id="IPR001895">
    <property type="entry name" value="RASGEF_cat_dom"/>
</dbReference>
<dbReference type="InterPro" id="IPR046349">
    <property type="entry name" value="C1-like_sf"/>
</dbReference>
<keyword evidence="4" id="KW-0863">Zinc-finger</keyword>
<dbReference type="PROSITE" id="PS50212">
    <property type="entry name" value="RASGEF_NTER"/>
    <property type="match status" value="1"/>
</dbReference>
<dbReference type="InterPro" id="IPR018247">
    <property type="entry name" value="EF_Hand_1_Ca_BS"/>
</dbReference>
<dbReference type="Pfam" id="PF13499">
    <property type="entry name" value="EF-hand_7"/>
    <property type="match status" value="1"/>
</dbReference>
<dbReference type="GO" id="GO:0046579">
    <property type="term" value="P:positive regulation of Ras protein signal transduction"/>
    <property type="evidence" value="ECO:0007669"/>
    <property type="project" value="EnsemblMetazoa"/>
</dbReference>
<feature type="domain" description="Phorbol-ester/DAG-type" evidence="9">
    <location>
        <begin position="494"/>
        <end position="544"/>
    </location>
</feature>
<evidence type="ECO:0000259" key="8">
    <source>
        <dbReference type="PROSITE" id="PS50009"/>
    </source>
</evidence>
<accession>A0A8R1HU50</accession>
<keyword evidence="13" id="KW-1185">Reference proteome</keyword>
<evidence type="ECO:0000259" key="9">
    <source>
        <dbReference type="PROSITE" id="PS50081"/>
    </source>
</evidence>
<dbReference type="SMART" id="SM00109">
    <property type="entry name" value="C1"/>
    <property type="match status" value="1"/>
</dbReference>
<dbReference type="GO" id="GO:0005886">
    <property type="term" value="C:plasma membrane"/>
    <property type="evidence" value="ECO:0007669"/>
    <property type="project" value="TreeGrafter"/>
</dbReference>
<feature type="domain" description="Ras-GEF" evidence="8">
    <location>
        <begin position="156"/>
        <end position="389"/>
    </location>
</feature>
<dbReference type="PANTHER" id="PTHR23113">
    <property type="entry name" value="GUANINE NUCLEOTIDE EXCHANGE FACTOR"/>
    <property type="match status" value="1"/>
</dbReference>
<name>A0A8R1HU50_CAEJA</name>
<dbReference type="GO" id="GO:0005737">
    <property type="term" value="C:cytoplasm"/>
    <property type="evidence" value="ECO:0007669"/>
    <property type="project" value="EnsemblMetazoa"/>
</dbReference>
<dbReference type="PROSITE" id="PS50081">
    <property type="entry name" value="ZF_DAG_PE_2"/>
    <property type="match status" value="1"/>
</dbReference>
<dbReference type="CDD" id="cd00155">
    <property type="entry name" value="RasGEF"/>
    <property type="match status" value="1"/>
</dbReference>
<feature type="domain" description="EF-hand" evidence="11">
    <location>
        <begin position="421"/>
        <end position="456"/>
    </location>
</feature>
<dbReference type="Gene3D" id="3.30.60.20">
    <property type="match status" value="1"/>
</dbReference>
<keyword evidence="3" id="KW-0479">Metal-binding</keyword>
<evidence type="ECO:0008006" key="14">
    <source>
        <dbReference type="Google" id="ProtNLM"/>
    </source>
</evidence>
<dbReference type="AlphaFoldDB" id="A0A8R1HU50"/>